<dbReference type="GO" id="GO:0044780">
    <property type="term" value="P:bacterial-type flagellum assembly"/>
    <property type="evidence" value="ECO:0007669"/>
    <property type="project" value="UniProtKB-UniRule"/>
</dbReference>
<feature type="transmembrane region" description="Helical" evidence="10">
    <location>
        <begin position="67"/>
        <end position="93"/>
    </location>
</feature>
<gene>
    <name evidence="11" type="primary">fliR</name>
    <name evidence="11" type="ORF">ENS59_08930</name>
</gene>
<dbReference type="InterPro" id="IPR006303">
    <property type="entry name" value="FliR"/>
</dbReference>
<dbReference type="AlphaFoldDB" id="A0A7C3E5I3"/>
<feature type="transmembrane region" description="Helical" evidence="10">
    <location>
        <begin position="183"/>
        <end position="205"/>
    </location>
</feature>
<reference evidence="11" key="1">
    <citation type="journal article" date="2020" name="mSystems">
        <title>Genome- and Community-Level Interaction Insights into Carbon Utilization and Element Cycling Functions of Hydrothermarchaeota in Hydrothermal Sediment.</title>
        <authorList>
            <person name="Zhou Z."/>
            <person name="Liu Y."/>
            <person name="Xu W."/>
            <person name="Pan J."/>
            <person name="Luo Z.H."/>
            <person name="Li M."/>
        </authorList>
    </citation>
    <scope>NUCLEOTIDE SEQUENCE [LARGE SCALE GENOMIC DNA]</scope>
    <source>
        <strain evidence="11">SpSt-503</strain>
    </source>
</reference>
<dbReference type="Pfam" id="PF01311">
    <property type="entry name" value="Bac_export_1"/>
    <property type="match status" value="1"/>
</dbReference>
<feature type="transmembrane region" description="Helical" evidence="10">
    <location>
        <begin position="36"/>
        <end position="55"/>
    </location>
</feature>
<evidence type="ECO:0000256" key="9">
    <source>
        <dbReference type="NCBIfam" id="TIGR01400"/>
    </source>
</evidence>
<dbReference type="PANTHER" id="PTHR30065:SF1">
    <property type="entry name" value="SURFACE PRESENTATION OF ANTIGENS PROTEIN SPAR"/>
    <property type="match status" value="1"/>
</dbReference>
<evidence type="ECO:0000256" key="10">
    <source>
        <dbReference type="RuleBase" id="RU362071"/>
    </source>
</evidence>
<name>A0A7C3E5I3_9SPIR</name>
<protein>
    <recommendedName>
        <fullName evidence="3 9">Flagellar biosynthetic protein FliR</fullName>
    </recommendedName>
</protein>
<keyword evidence="11" id="KW-0969">Cilium</keyword>
<sequence length="262" mass="28302">MLDQILANAPLYLLIAVRALAMIEVAPLISSDSIPQVAKVALAGFAAFAVFPQAAPIELPQEVFNLTYLLLVIGEAFIGIIIGFYLTIIYSAFSSAGQFFSLQMGFGASETYDPLAQIENPLMGQYLNLIGMLVFLSVDGFQQLFLGGFQRSVQSFNVVTLLTARDGLLTLLLQGLSQLFIDALVISMPILGTLFLVSLTMGLLSKAAPQMNLLTEGFPISITVAFVLILATMPFLVESFAYVINNGFNVIEKLIASMGRQL</sequence>
<organism evidence="11">
    <name type="scientific">Gracilinema caldarium</name>
    <dbReference type="NCBI Taxonomy" id="215591"/>
    <lineage>
        <taxon>Bacteria</taxon>
        <taxon>Pseudomonadati</taxon>
        <taxon>Spirochaetota</taxon>
        <taxon>Spirochaetia</taxon>
        <taxon>Spirochaetales</taxon>
        <taxon>Breznakiellaceae</taxon>
        <taxon>Gracilinema</taxon>
    </lineage>
</organism>
<evidence type="ECO:0000256" key="3">
    <source>
        <dbReference type="ARBA" id="ARBA00021717"/>
    </source>
</evidence>
<evidence type="ECO:0000256" key="4">
    <source>
        <dbReference type="ARBA" id="ARBA00022475"/>
    </source>
</evidence>
<dbReference type="EMBL" id="DSVL01000273">
    <property type="protein sequence ID" value="HFH29617.1"/>
    <property type="molecule type" value="Genomic_DNA"/>
</dbReference>
<feature type="transmembrane region" description="Helical" evidence="10">
    <location>
        <begin position="12"/>
        <end position="30"/>
    </location>
</feature>
<dbReference type="GO" id="GO:0006605">
    <property type="term" value="P:protein targeting"/>
    <property type="evidence" value="ECO:0007669"/>
    <property type="project" value="UniProtKB-UniRule"/>
</dbReference>
<keyword evidence="4 10" id="KW-1003">Cell membrane</keyword>
<keyword evidence="11" id="KW-0282">Flagellum</keyword>
<feature type="transmembrane region" description="Helical" evidence="10">
    <location>
        <begin position="217"/>
        <end position="237"/>
    </location>
</feature>
<comment type="similarity">
    <text evidence="2 10">Belongs to the FliR/MopE/SpaR family.</text>
</comment>
<evidence type="ECO:0000256" key="7">
    <source>
        <dbReference type="ARBA" id="ARBA00023136"/>
    </source>
</evidence>
<proteinExistence type="inferred from homology"/>
<dbReference type="PANTHER" id="PTHR30065">
    <property type="entry name" value="FLAGELLAR BIOSYNTHETIC PROTEIN FLIR"/>
    <property type="match status" value="1"/>
</dbReference>
<keyword evidence="5 10" id="KW-0812">Transmembrane</keyword>
<evidence type="ECO:0000256" key="5">
    <source>
        <dbReference type="ARBA" id="ARBA00022692"/>
    </source>
</evidence>
<evidence type="ECO:0000256" key="2">
    <source>
        <dbReference type="ARBA" id="ARBA00009772"/>
    </source>
</evidence>
<dbReference type="GO" id="GO:0005886">
    <property type="term" value="C:plasma membrane"/>
    <property type="evidence" value="ECO:0007669"/>
    <property type="project" value="UniProtKB-SubCell"/>
</dbReference>
<evidence type="ECO:0000256" key="8">
    <source>
        <dbReference type="ARBA" id="ARBA00023143"/>
    </source>
</evidence>
<keyword evidence="6 10" id="KW-1133">Transmembrane helix</keyword>
<dbReference type="GO" id="GO:0009425">
    <property type="term" value="C:bacterial-type flagellum basal body"/>
    <property type="evidence" value="ECO:0007669"/>
    <property type="project" value="UniProtKB-SubCell"/>
</dbReference>
<accession>A0A7C3E5I3</accession>
<dbReference type="PRINTS" id="PR00953">
    <property type="entry name" value="TYPE3IMRPROT"/>
</dbReference>
<keyword evidence="11" id="KW-0966">Cell projection</keyword>
<evidence type="ECO:0000313" key="11">
    <source>
        <dbReference type="EMBL" id="HFH29617.1"/>
    </source>
</evidence>
<comment type="function">
    <text evidence="1 10">Role in flagellar biosynthesis.</text>
</comment>
<evidence type="ECO:0000256" key="6">
    <source>
        <dbReference type="ARBA" id="ARBA00022989"/>
    </source>
</evidence>
<comment type="subcellular location">
    <subcellularLocation>
        <location evidence="10">Cell membrane</location>
        <topology evidence="10">Multi-pass membrane protein</topology>
    </subcellularLocation>
    <subcellularLocation>
        <location evidence="10">Bacterial flagellum basal body</location>
    </subcellularLocation>
</comment>
<comment type="caution">
    <text evidence="11">The sequence shown here is derived from an EMBL/GenBank/DDBJ whole genome shotgun (WGS) entry which is preliminary data.</text>
</comment>
<keyword evidence="7 10" id="KW-0472">Membrane</keyword>
<keyword evidence="8 10" id="KW-0975">Bacterial flagellum</keyword>
<evidence type="ECO:0000256" key="1">
    <source>
        <dbReference type="ARBA" id="ARBA00002578"/>
    </source>
</evidence>
<dbReference type="NCBIfam" id="TIGR01400">
    <property type="entry name" value="fliR"/>
    <property type="match status" value="1"/>
</dbReference>
<dbReference type="InterPro" id="IPR002010">
    <property type="entry name" value="T3SS_IM_R"/>
</dbReference>